<dbReference type="EMBL" id="AF250284">
    <property type="protein sequence ID" value="AAG02930.1"/>
    <property type="molecule type" value="Genomic_DNA"/>
</dbReference>
<accession>Q9EMI2</accession>
<keyword evidence="2" id="KW-1185">Reference proteome</keyword>
<dbReference type="KEGG" id="vg:1494814"/>
<reference evidence="1 2" key="1">
    <citation type="journal article" date="2000" name="Virology">
        <title>Complete genomic sequence of the Amsacta moorei entomopoxvirus: analysis and comparison with other poxviruses.</title>
        <authorList>
            <person name="Bawden A.L."/>
            <person name="Glassberg K.J."/>
            <person name="Diggans J."/>
            <person name="Shaw R."/>
            <person name="Farmerie W."/>
            <person name="Moyer R.W."/>
        </authorList>
    </citation>
    <scope>NUCLEOTIDE SEQUENCE [LARGE SCALE GENOMIC DNA]</scope>
</reference>
<dbReference type="GeneID" id="1494814"/>
<dbReference type="RefSeq" id="NP_065006.1">
    <property type="nucleotide sequence ID" value="NC_002520.1"/>
</dbReference>
<protein>
    <submittedName>
        <fullName evidence="1">AMV224</fullName>
    </submittedName>
</protein>
<name>Q9EMI2_AMEPV</name>
<proteinExistence type="predicted"/>
<dbReference type="OrthoDB" id="23055at10239"/>
<evidence type="ECO:0000313" key="1">
    <source>
        <dbReference type="EMBL" id="AAG02930.1"/>
    </source>
</evidence>
<sequence length="190" mass="23208">MDKYIKFKELINDYIKNDSYMSDVRITDLEFRKSILNDDSEEYISLYLSVKNKTFSWEKIPYPDVQNIQFIMDKFNKYTLDNYKLIDCEVINKLNYDEIDSYWVVRYIYNETENNNEDIDIEIENNESFIKEEIEEVNTTEDFTLDDNKNSENLYNYIDNKIIEKKNKKKYKKYKLDNDIVEHKKNIFSV</sequence>
<organism evidence="1 2">
    <name type="scientific">Amsacta moorei entomopoxvirus</name>
    <name type="common">AmEPV</name>
    <dbReference type="NCBI Taxonomy" id="28321"/>
    <lineage>
        <taxon>Viruses</taxon>
        <taxon>Varidnaviria</taxon>
        <taxon>Bamfordvirae</taxon>
        <taxon>Nucleocytoviricota</taxon>
        <taxon>Pokkesviricetes</taxon>
        <taxon>Chitovirales</taxon>
        <taxon>Poxviridae</taxon>
        <taxon>Entomopoxvirinae</taxon>
        <taxon>Betaentomopoxvirus</taxon>
    </lineage>
</organism>
<dbReference type="Proteomes" id="UP000000872">
    <property type="component" value="Segment"/>
</dbReference>
<gene>
    <name evidence="1" type="primary">AMV224</name>
</gene>
<organismHost>
    <name type="scientific">Amsacta</name>
    <dbReference type="NCBI Taxonomy" id="340055"/>
</organismHost>
<evidence type="ECO:0000313" key="2">
    <source>
        <dbReference type="Proteomes" id="UP000000872"/>
    </source>
</evidence>